<dbReference type="GO" id="GO:0008270">
    <property type="term" value="F:zinc ion binding"/>
    <property type="evidence" value="ECO:0007669"/>
    <property type="project" value="UniProtKB-KW"/>
</dbReference>
<organism evidence="16 17">
    <name type="scientific">Cryptotermes secundus</name>
    <dbReference type="NCBI Taxonomy" id="105785"/>
    <lineage>
        <taxon>Eukaryota</taxon>
        <taxon>Metazoa</taxon>
        <taxon>Ecdysozoa</taxon>
        <taxon>Arthropoda</taxon>
        <taxon>Hexapoda</taxon>
        <taxon>Insecta</taxon>
        <taxon>Pterygota</taxon>
        <taxon>Neoptera</taxon>
        <taxon>Polyneoptera</taxon>
        <taxon>Dictyoptera</taxon>
        <taxon>Blattodea</taxon>
        <taxon>Blattoidea</taxon>
        <taxon>Termitoidae</taxon>
        <taxon>Kalotermitidae</taxon>
        <taxon>Cryptotermitinae</taxon>
        <taxon>Cryptotermes</taxon>
    </lineage>
</organism>
<dbReference type="GO" id="GO:0005634">
    <property type="term" value="C:nucleus"/>
    <property type="evidence" value="ECO:0007669"/>
    <property type="project" value="UniProtKB-SubCell"/>
</dbReference>
<evidence type="ECO:0000313" key="17">
    <source>
        <dbReference type="Proteomes" id="UP000235965"/>
    </source>
</evidence>
<dbReference type="Proteomes" id="UP000235965">
    <property type="component" value="Unassembled WGS sequence"/>
</dbReference>
<proteinExistence type="predicted"/>
<dbReference type="GO" id="GO:0001227">
    <property type="term" value="F:DNA-binding transcription repressor activity, RNA polymerase II-specific"/>
    <property type="evidence" value="ECO:0007669"/>
    <property type="project" value="TreeGrafter"/>
</dbReference>
<evidence type="ECO:0000256" key="1">
    <source>
        <dbReference type="ARBA" id="ARBA00004062"/>
    </source>
</evidence>
<dbReference type="CDD" id="cd20384">
    <property type="entry name" value="Tudor_ZGPAT"/>
    <property type="match status" value="1"/>
</dbReference>
<evidence type="ECO:0000256" key="2">
    <source>
        <dbReference type="ARBA" id="ARBA00004123"/>
    </source>
</evidence>
<accession>A0A2J7PJ16</accession>
<evidence type="ECO:0000256" key="7">
    <source>
        <dbReference type="ARBA" id="ARBA00022833"/>
    </source>
</evidence>
<evidence type="ECO:0000256" key="12">
    <source>
        <dbReference type="PROSITE-ProRule" id="PRU00723"/>
    </source>
</evidence>
<keyword evidence="5 12" id="KW-0479">Metal-binding</keyword>
<feature type="region of interest" description="Disordered" evidence="13">
    <location>
        <begin position="244"/>
        <end position="276"/>
    </location>
</feature>
<dbReference type="PROSITE" id="PS50174">
    <property type="entry name" value="G_PATCH"/>
    <property type="match status" value="1"/>
</dbReference>
<name>A0A2J7PJ16_9NEOP</name>
<dbReference type="PROSITE" id="PS50103">
    <property type="entry name" value="ZF_C3H1"/>
    <property type="match status" value="1"/>
</dbReference>
<evidence type="ECO:0000259" key="14">
    <source>
        <dbReference type="PROSITE" id="PS50103"/>
    </source>
</evidence>
<dbReference type="InterPro" id="IPR000571">
    <property type="entry name" value="Znf_CCCH"/>
</dbReference>
<feature type="domain" description="C3H1-type" evidence="14">
    <location>
        <begin position="7"/>
        <end position="35"/>
    </location>
</feature>
<dbReference type="SMART" id="SM00443">
    <property type="entry name" value="G_patch"/>
    <property type="match status" value="1"/>
</dbReference>
<protein>
    <recommendedName>
        <fullName evidence="3">Zinc finger CCCH-type with G patch domain-containing protein</fullName>
    </recommendedName>
</protein>
<keyword evidence="10" id="KW-0804">Transcription</keyword>
<keyword evidence="9" id="KW-0238">DNA-binding</keyword>
<feature type="domain" description="G-patch" evidence="15">
    <location>
        <begin position="150"/>
        <end position="182"/>
    </location>
</feature>
<dbReference type="Gene3D" id="2.30.30.1190">
    <property type="match status" value="1"/>
</dbReference>
<dbReference type="GO" id="GO:0000978">
    <property type="term" value="F:RNA polymerase II cis-regulatory region sequence-specific DNA binding"/>
    <property type="evidence" value="ECO:0007669"/>
    <property type="project" value="TreeGrafter"/>
</dbReference>
<evidence type="ECO:0000256" key="10">
    <source>
        <dbReference type="ARBA" id="ARBA00023163"/>
    </source>
</evidence>
<dbReference type="AlphaFoldDB" id="A0A2J7PJ16"/>
<keyword evidence="17" id="KW-1185">Reference proteome</keyword>
<evidence type="ECO:0000256" key="5">
    <source>
        <dbReference type="ARBA" id="ARBA00022723"/>
    </source>
</evidence>
<evidence type="ECO:0000256" key="3">
    <source>
        <dbReference type="ARBA" id="ARBA00022414"/>
    </source>
</evidence>
<dbReference type="EMBL" id="NEVH01024952">
    <property type="protein sequence ID" value="PNF16314.1"/>
    <property type="molecule type" value="Genomic_DNA"/>
</dbReference>
<keyword evidence="7 12" id="KW-0862">Zinc</keyword>
<evidence type="ECO:0000259" key="15">
    <source>
        <dbReference type="PROSITE" id="PS50174"/>
    </source>
</evidence>
<evidence type="ECO:0000313" key="16">
    <source>
        <dbReference type="EMBL" id="PNF16314.1"/>
    </source>
</evidence>
<gene>
    <name evidence="16" type="ORF">B7P43_G10830</name>
</gene>
<sequence length="356" mass="39799">MFTNPVQQDMLPCPYYLEGACRFSDEQCRFSHGELVDLSSLKEYKEPDFSAVRPGVRVLVKGDDNLWHGAVVLTCSSKTKCEVKLESSGKAKEVDLHWILPLGDAQASEDSSSDESSGDELAIGVDPVLVKQPLFTTPASPAFRDWEKHTRGIGSRLMAQMGYVMGTGLGRSGEGRLEPVEALVFPAGKSLDHCMALREKAGGDMNLFKVEKRLRRLQQKHDQQNQKQYERDNQRTNVFDFINSKLGDKTGTVHDLAPEPSSASKPPNRDKGLKSESCQGLNVIQFRVGEEIRKAERDLIRLQESLSRHTQGSPTHATIFSKLEGRQGELNKLRASERSISLEQSQRKDRKKLAVF</sequence>
<dbReference type="OrthoDB" id="5842926at2759"/>
<evidence type="ECO:0000256" key="6">
    <source>
        <dbReference type="ARBA" id="ARBA00022771"/>
    </source>
</evidence>
<dbReference type="SMART" id="SM00356">
    <property type="entry name" value="ZnF_C3H1"/>
    <property type="match status" value="1"/>
</dbReference>
<dbReference type="Pfam" id="PF01585">
    <property type="entry name" value="G-patch"/>
    <property type="match status" value="1"/>
</dbReference>
<evidence type="ECO:0000256" key="4">
    <source>
        <dbReference type="ARBA" id="ARBA00022491"/>
    </source>
</evidence>
<feature type="region of interest" description="Disordered" evidence="13">
    <location>
        <begin position="328"/>
        <end position="356"/>
    </location>
</feature>
<feature type="zinc finger region" description="C3H1-type" evidence="12">
    <location>
        <begin position="7"/>
        <end position="35"/>
    </location>
</feature>
<dbReference type="Pfam" id="PF00642">
    <property type="entry name" value="zf-CCCH"/>
    <property type="match status" value="1"/>
</dbReference>
<reference evidence="16 17" key="1">
    <citation type="submission" date="2017-12" db="EMBL/GenBank/DDBJ databases">
        <title>Hemimetabolous genomes reveal molecular basis of termite eusociality.</title>
        <authorList>
            <person name="Harrison M.C."/>
            <person name="Jongepier E."/>
            <person name="Robertson H.M."/>
            <person name="Arning N."/>
            <person name="Bitard-Feildel T."/>
            <person name="Chao H."/>
            <person name="Childers C.P."/>
            <person name="Dinh H."/>
            <person name="Doddapaneni H."/>
            <person name="Dugan S."/>
            <person name="Gowin J."/>
            <person name="Greiner C."/>
            <person name="Han Y."/>
            <person name="Hu H."/>
            <person name="Hughes D.S.T."/>
            <person name="Huylmans A.-K."/>
            <person name="Kemena C."/>
            <person name="Kremer L.P.M."/>
            <person name="Lee S.L."/>
            <person name="Lopez-Ezquerra A."/>
            <person name="Mallet L."/>
            <person name="Monroy-Kuhn J.M."/>
            <person name="Moser A."/>
            <person name="Murali S.C."/>
            <person name="Muzny D.M."/>
            <person name="Otani S."/>
            <person name="Piulachs M.-D."/>
            <person name="Poelchau M."/>
            <person name="Qu J."/>
            <person name="Schaub F."/>
            <person name="Wada-Katsumata A."/>
            <person name="Worley K.C."/>
            <person name="Xie Q."/>
            <person name="Ylla G."/>
            <person name="Poulsen M."/>
            <person name="Gibbs R.A."/>
            <person name="Schal C."/>
            <person name="Richards S."/>
            <person name="Belles X."/>
            <person name="Korb J."/>
            <person name="Bornberg-Bauer E."/>
        </authorList>
    </citation>
    <scope>NUCLEOTIDE SEQUENCE [LARGE SCALE GENOMIC DNA]</scope>
    <source>
        <tissue evidence="16">Whole body</tissue>
    </source>
</reference>
<evidence type="ECO:0000256" key="9">
    <source>
        <dbReference type="ARBA" id="ARBA00023125"/>
    </source>
</evidence>
<dbReference type="PANTHER" id="PTHR46297">
    <property type="entry name" value="ZINC FINGER CCCH-TYPE WITH G PATCH DOMAIN-CONTAINING PROTEIN"/>
    <property type="match status" value="1"/>
</dbReference>
<keyword evidence="6 12" id="KW-0863">Zinc-finger</keyword>
<evidence type="ECO:0000256" key="8">
    <source>
        <dbReference type="ARBA" id="ARBA00023015"/>
    </source>
</evidence>
<comment type="caution">
    <text evidence="16">The sequence shown here is derived from an EMBL/GenBank/DDBJ whole genome shotgun (WGS) entry which is preliminary data.</text>
</comment>
<keyword evidence="4" id="KW-0678">Repressor</keyword>
<dbReference type="InterPro" id="IPR000467">
    <property type="entry name" value="G_patch_dom"/>
</dbReference>
<keyword evidence="8" id="KW-0805">Transcription regulation</keyword>
<dbReference type="PANTHER" id="PTHR46297:SF1">
    <property type="entry name" value="ZINC FINGER CCCH-TYPE WITH G PATCH DOMAIN-CONTAINING PROTEIN"/>
    <property type="match status" value="1"/>
</dbReference>
<keyword evidence="11" id="KW-0539">Nucleus</keyword>
<evidence type="ECO:0000256" key="13">
    <source>
        <dbReference type="SAM" id="MobiDB-lite"/>
    </source>
</evidence>
<comment type="function">
    <text evidence="1">Transcription repressor.</text>
</comment>
<comment type="subcellular location">
    <subcellularLocation>
        <location evidence="2">Nucleus</location>
    </subcellularLocation>
</comment>
<feature type="compositionally biased region" description="Basic and acidic residues" evidence="13">
    <location>
        <begin position="328"/>
        <end position="337"/>
    </location>
</feature>
<evidence type="ECO:0000256" key="11">
    <source>
        <dbReference type="ARBA" id="ARBA00023242"/>
    </source>
</evidence>